<evidence type="ECO:0000256" key="3">
    <source>
        <dbReference type="ARBA" id="ARBA00023027"/>
    </source>
</evidence>
<keyword evidence="2" id="KW-0611">Plant defense</keyword>
<dbReference type="GO" id="GO:0007165">
    <property type="term" value="P:signal transduction"/>
    <property type="evidence" value="ECO:0007669"/>
    <property type="project" value="InterPro"/>
</dbReference>
<dbReference type="GO" id="GO:0006952">
    <property type="term" value="P:defense response"/>
    <property type="evidence" value="ECO:0007669"/>
    <property type="project" value="UniProtKB-KW"/>
</dbReference>
<dbReference type="InterPro" id="IPR035897">
    <property type="entry name" value="Toll_tir_struct_dom_sf"/>
</dbReference>
<dbReference type="InterPro" id="IPR002182">
    <property type="entry name" value="NB-ARC"/>
</dbReference>
<evidence type="ECO:0000256" key="2">
    <source>
        <dbReference type="ARBA" id="ARBA00022821"/>
    </source>
</evidence>
<dbReference type="Gene3D" id="1.10.10.10">
    <property type="entry name" value="Winged helix-like DNA-binding domain superfamily/Winged helix DNA-binding domain"/>
    <property type="match status" value="1"/>
</dbReference>
<proteinExistence type="predicted"/>
<dbReference type="PRINTS" id="PR00364">
    <property type="entry name" value="DISEASERSIST"/>
</dbReference>
<dbReference type="SUPFAM" id="SSF52200">
    <property type="entry name" value="Toll/Interleukin receptor TIR domain"/>
    <property type="match status" value="1"/>
</dbReference>
<dbReference type="SMART" id="SM00255">
    <property type="entry name" value="TIR"/>
    <property type="match status" value="1"/>
</dbReference>
<gene>
    <name evidence="5" type="ORF">FSB_LOCUS29098</name>
</gene>
<dbReference type="Gene3D" id="3.40.50.10140">
    <property type="entry name" value="Toll/interleukin-1 receptor homology (TIR) domain"/>
    <property type="match status" value="1"/>
</dbReference>
<dbReference type="PANTHER" id="PTHR36766:SF3">
    <property type="entry name" value="RPW8 DOMAIN-CONTAINING PROTEIN"/>
    <property type="match status" value="1"/>
</dbReference>
<dbReference type="InterPro" id="IPR042197">
    <property type="entry name" value="Apaf_helical"/>
</dbReference>
<keyword evidence="1" id="KW-0677">Repeat</keyword>
<dbReference type="GO" id="GO:0043531">
    <property type="term" value="F:ADP binding"/>
    <property type="evidence" value="ECO:0007669"/>
    <property type="project" value="InterPro"/>
</dbReference>
<dbReference type="FunFam" id="3.40.50.10140:FF:000007">
    <property type="entry name" value="Disease resistance protein (TIR-NBS-LRR class)"/>
    <property type="match status" value="1"/>
</dbReference>
<dbReference type="InterPro" id="IPR036388">
    <property type="entry name" value="WH-like_DNA-bd_sf"/>
</dbReference>
<accession>A0A2N9GF69</accession>
<dbReference type="AlphaFoldDB" id="A0A2N9GF69"/>
<dbReference type="Pfam" id="PF01582">
    <property type="entry name" value="TIR"/>
    <property type="match status" value="1"/>
</dbReference>
<dbReference type="Gene3D" id="3.80.10.10">
    <property type="entry name" value="Ribonuclease Inhibitor"/>
    <property type="match status" value="1"/>
</dbReference>
<dbReference type="EMBL" id="OIVN01002171">
    <property type="protein sequence ID" value="SPD01216.1"/>
    <property type="molecule type" value="Genomic_DNA"/>
</dbReference>
<dbReference type="InterPro" id="IPR000157">
    <property type="entry name" value="TIR_dom"/>
</dbReference>
<dbReference type="InterPro" id="IPR027417">
    <property type="entry name" value="P-loop_NTPase"/>
</dbReference>
<dbReference type="SUPFAM" id="SSF52540">
    <property type="entry name" value="P-loop containing nucleoside triphosphate hydrolases"/>
    <property type="match status" value="1"/>
</dbReference>
<evidence type="ECO:0000259" key="4">
    <source>
        <dbReference type="PROSITE" id="PS50104"/>
    </source>
</evidence>
<dbReference type="Gene3D" id="1.10.8.430">
    <property type="entry name" value="Helical domain of apoptotic protease-activating factors"/>
    <property type="match status" value="1"/>
</dbReference>
<dbReference type="PANTHER" id="PTHR36766">
    <property type="entry name" value="PLANT BROAD-SPECTRUM MILDEW RESISTANCE PROTEIN RPW8"/>
    <property type="match status" value="1"/>
</dbReference>
<evidence type="ECO:0000313" key="5">
    <source>
        <dbReference type="EMBL" id="SPD01216.1"/>
    </source>
</evidence>
<feature type="domain" description="TIR" evidence="4">
    <location>
        <begin position="14"/>
        <end position="178"/>
    </location>
</feature>
<dbReference type="Gene3D" id="3.40.50.300">
    <property type="entry name" value="P-loop containing nucleotide triphosphate hydrolases"/>
    <property type="match status" value="1"/>
</dbReference>
<organism evidence="5">
    <name type="scientific">Fagus sylvatica</name>
    <name type="common">Beechnut</name>
    <dbReference type="NCBI Taxonomy" id="28930"/>
    <lineage>
        <taxon>Eukaryota</taxon>
        <taxon>Viridiplantae</taxon>
        <taxon>Streptophyta</taxon>
        <taxon>Embryophyta</taxon>
        <taxon>Tracheophyta</taxon>
        <taxon>Spermatophyta</taxon>
        <taxon>Magnoliopsida</taxon>
        <taxon>eudicotyledons</taxon>
        <taxon>Gunneridae</taxon>
        <taxon>Pentapetalae</taxon>
        <taxon>rosids</taxon>
        <taxon>fabids</taxon>
        <taxon>Fagales</taxon>
        <taxon>Fagaceae</taxon>
        <taxon>Fagus</taxon>
    </lineage>
</organism>
<keyword evidence="3" id="KW-0520">NAD</keyword>
<dbReference type="PROSITE" id="PS50104">
    <property type="entry name" value="TIR"/>
    <property type="match status" value="1"/>
</dbReference>
<dbReference type="InterPro" id="IPR032675">
    <property type="entry name" value="LRR_dom_sf"/>
</dbReference>
<reference evidence="5" key="1">
    <citation type="submission" date="2018-02" db="EMBL/GenBank/DDBJ databases">
        <authorList>
            <person name="Cohen D.B."/>
            <person name="Kent A.D."/>
        </authorList>
    </citation>
    <scope>NUCLEOTIDE SEQUENCE</scope>
</reference>
<evidence type="ECO:0000256" key="1">
    <source>
        <dbReference type="ARBA" id="ARBA00022737"/>
    </source>
</evidence>
<protein>
    <recommendedName>
        <fullName evidence="4">TIR domain-containing protein</fullName>
    </recommendedName>
</protein>
<dbReference type="SUPFAM" id="SSF52047">
    <property type="entry name" value="RNI-like"/>
    <property type="match status" value="1"/>
</dbReference>
<sequence length="856" mass="97826">MASSSTLRSLSSPPRYDAFLSFRGLETRYAFTGHLYKALKYENIDVFRDDKELRRGGVIKLELNKAIKASQYAIIVLSENYADSEWCLNELAEIMECRENMGLTVLPVFYHVKPSHVREQKGTFVIDRDEYENISAEMKQKWKKALKDVGDIAGFECKRESHETEVIQQIIERLHDDELKLVKRSSNLLVSCEVPGPPDFTVGMDVHLKVLKTQLLNKNKNKKQQQQQLLLTAPAGCGKTTLVTMLGHDKEIKGKFKDKIFYVPVSNTLNLTAIVHRLYLYIKGRVPNFNFESDDDAMHQLWQLLKPYESDPILLILDDVCSGSEYRLQKFKFDMPNYNILVTSRTTIPGFSFVYDLKPLNDEDAMTLFHRSAFLQDGSSHIPVEDIKKIVRSCGGFPLALEVIGISLKEEPVEVWQSRARKWSNGHSILNSSSDLRDCLRRSLEFSDDKVTLKDYFMDLGSFPEDHRIPVPALIDMWAELYGLDEVGIEVIAKLHELTAQKLANLVRTRKDASEIKRYYNEDFVTQHKILRELAINESSQGPVGQRQKMIMEISDKSPTSTKQKKQLINARLLSISKDELFSSRWCNIQAPKVEVLVLNLHTKTYSLPVFVESMEELKVLIITNCGFCPAELRNFQLFGSLHNLKRIRLEKVSIPSLCKTPVLLKSLEKISLFMCNIGQTFGDPTLKVSDALPNLMEINIDYCNDLVELSAGLCEVILLKTLSITNCHKLSALPKGIEMLVNLEVLRLRSCTDLSELPDSIRSLHKLRILDISDCLSIRNLPKYIGELCNLEEIHMNGCLRLRNELPQSTTNLEQLKLVICDVERAKLWEPIKEVLTNLEVKVAEKDINLSWLQS</sequence>
<name>A0A2N9GF69_FAGSY</name>
<dbReference type="Pfam" id="PF00931">
    <property type="entry name" value="NB-ARC"/>
    <property type="match status" value="1"/>
</dbReference>